<evidence type="ECO:0000259" key="6">
    <source>
        <dbReference type="PROSITE" id="PS50002"/>
    </source>
</evidence>
<dbReference type="FunFam" id="3.40.50.300:FF:001229">
    <property type="entry name" value="MAGUK p55 subfamily member 4"/>
    <property type="match status" value="1"/>
</dbReference>
<proteinExistence type="inferred from homology"/>
<reference evidence="9" key="1">
    <citation type="submission" date="2025-08" db="UniProtKB">
        <authorList>
            <consortium name="Ensembl"/>
        </authorList>
    </citation>
    <scope>IDENTIFICATION</scope>
</reference>
<evidence type="ECO:0000313" key="9">
    <source>
        <dbReference type="Ensembl" id="ENSMLEP00000003333.1"/>
    </source>
</evidence>
<dbReference type="Proteomes" id="UP000233140">
    <property type="component" value="Unassembled WGS sequence"/>
</dbReference>
<dbReference type="PROSITE" id="PS00856">
    <property type="entry name" value="GUANYLATE_KINASE_1"/>
    <property type="match status" value="1"/>
</dbReference>
<feature type="domain" description="SH3" evidence="6">
    <location>
        <begin position="198"/>
        <end position="268"/>
    </location>
</feature>
<feature type="region of interest" description="Disordered" evidence="5">
    <location>
        <begin position="1"/>
        <end position="22"/>
    </location>
</feature>
<dbReference type="InterPro" id="IPR027417">
    <property type="entry name" value="P-loop_NTPase"/>
</dbReference>
<dbReference type="Gene3D" id="2.30.30.40">
    <property type="entry name" value="SH3 Domains"/>
    <property type="match status" value="1"/>
</dbReference>
<dbReference type="CDD" id="cd12034">
    <property type="entry name" value="SH3_MPP4"/>
    <property type="match status" value="1"/>
</dbReference>
<dbReference type="InterPro" id="IPR036034">
    <property type="entry name" value="PDZ_sf"/>
</dbReference>
<name>A0A2K5XJ71_MANLE</name>
<dbReference type="Gene3D" id="3.40.50.300">
    <property type="entry name" value="P-loop containing nucleotide triphosphate hydrolases"/>
    <property type="match status" value="1"/>
</dbReference>
<dbReference type="InterPro" id="IPR008144">
    <property type="entry name" value="Guanylate_kin-like_dom"/>
</dbReference>
<dbReference type="Ensembl" id="ENSMLET00000015710.1">
    <property type="protein sequence ID" value="ENSMLEP00000003333.1"/>
    <property type="gene ID" value="ENSMLEG00000013857.1"/>
</dbReference>
<keyword evidence="2 3" id="KW-0728">SH3 domain</keyword>
<evidence type="ECO:0000256" key="4">
    <source>
        <dbReference type="SAM" id="Coils"/>
    </source>
</evidence>
<evidence type="ECO:0000256" key="1">
    <source>
        <dbReference type="ARBA" id="ARBA00007014"/>
    </source>
</evidence>
<dbReference type="AlphaFoldDB" id="A0A2K5XJ71"/>
<evidence type="ECO:0000256" key="2">
    <source>
        <dbReference type="ARBA" id="ARBA00022443"/>
    </source>
</evidence>
<reference evidence="9" key="2">
    <citation type="submission" date="2025-09" db="UniProtKB">
        <authorList>
            <consortium name="Ensembl"/>
        </authorList>
    </citation>
    <scope>IDENTIFICATION</scope>
</reference>
<dbReference type="SMART" id="SM00326">
    <property type="entry name" value="SH3"/>
    <property type="match status" value="1"/>
</dbReference>
<feature type="compositionally biased region" description="Basic and acidic residues" evidence="5">
    <location>
        <begin position="1"/>
        <end position="17"/>
    </location>
</feature>
<dbReference type="Pfam" id="PF00625">
    <property type="entry name" value="Guanylate_kin"/>
    <property type="match status" value="1"/>
</dbReference>
<sequence>MIQSDKGADPPDKKDMKLSTATNPQNGLSQILRLVLQELSLFYSRDVNGVCLLYDLLHSPWLQALLKIYDCLQEFKEKKLVPATPHAQALSYEALLSAHDTIAQKDFEPLLPPLPDNIPESEEAMRIVCLVKNQQPLDFLVAKSIGPSFLLRLLYAGDKLVEVNGVSVEGLDPEQVIHILGSSDGTIRHVLIASLCTCHQVYVRAMTEYWPQEDPDIPCMDAGLPFQKGDILQIVDQNDALWWQARKISDPATCAGLVPSNHLLKRKQREFWWSQPYQPHTCLKSTLCEYCNCPTAGFRRSMRLCRRKSHLSPLHASVCCTGSCYSAVGAPYEEVVRYQRRPSDKYRLIVLMGPSGVGVNELRRQLIEFNPSHFQSAVPHTTRTKKSYEMNGREYHYVSKETFESLIYSHRMLEYGEYKGHLYGTSVDAVQTVLDERKICVMDLEPQDIQVVRTHELKPYVIFIKPSNMRCMKQSRKNAKIITDYFVDMKFKDEDLQEMENLAQRMETQFGQFFDHVIVNDSLHDACAQLLSAIQKAQEEPQWVPATWISSDTES</sequence>
<dbReference type="InterPro" id="IPR035600">
    <property type="entry name" value="MPP4_SH3"/>
</dbReference>
<dbReference type="PANTHER" id="PTHR23122">
    <property type="entry name" value="MEMBRANE-ASSOCIATED GUANYLATE KINASE MAGUK"/>
    <property type="match status" value="1"/>
</dbReference>
<feature type="domain" description="L27" evidence="8">
    <location>
        <begin position="24"/>
        <end position="80"/>
    </location>
</feature>
<dbReference type="PROSITE" id="PS50052">
    <property type="entry name" value="GUANYLATE_KINASE_2"/>
    <property type="match status" value="1"/>
</dbReference>
<dbReference type="InterPro" id="IPR004172">
    <property type="entry name" value="L27_dom"/>
</dbReference>
<feature type="coiled-coil region" evidence="4">
    <location>
        <begin position="489"/>
        <end position="540"/>
    </location>
</feature>
<gene>
    <name evidence="9" type="primary">MPP4</name>
</gene>
<dbReference type="InterPro" id="IPR036028">
    <property type="entry name" value="SH3-like_dom_sf"/>
</dbReference>
<dbReference type="InterPro" id="IPR008145">
    <property type="entry name" value="GK/Ca_channel_bsu"/>
</dbReference>
<evidence type="ECO:0000259" key="8">
    <source>
        <dbReference type="PROSITE" id="PS51022"/>
    </source>
</evidence>
<protein>
    <submittedName>
        <fullName evidence="9">MAGUK p55 scaffold protein 4</fullName>
    </submittedName>
</protein>
<dbReference type="GeneTree" id="ENSGT00940000156444"/>
<comment type="similarity">
    <text evidence="1">Belongs to the MAGUK family.</text>
</comment>
<dbReference type="InterPro" id="IPR020590">
    <property type="entry name" value="Guanylate_kinase_CS"/>
</dbReference>
<dbReference type="SUPFAM" id="SSF50044">
    <property type="entry name" value="SH3-domain"/>
    <property type="match status" value="1"/>
</dbReference>
<dbReference type="FunFam" id="3.30.63.10:FF:000002">
    <property type="entry name" value="Guanylate kinase 1"/>
    <property type="match status" value="1"/>
</dbReference>
<evidence type="ECO:0000313" key="10">
    <source>
        <dbReference type="Proteomes" id="UP000233140"/>
    </source>
</evidence>
<feature type="domain" description="Guanylate kinase-like" evidence="7">
    <location>
        <begin position="346"/>
        <end position="535"/>
    </location>
</feature>
<evidence type="ECO:0000259" key="7">
    <source>
        <dbReference type="PROSITE" id="PS50052"/>
    </source>
</evidence>
<evidence type="ECO:0000256" key="5">
    <source>
        <dbReference type="SAM" id="MobiDB-lite"/>
    </source>
</evidence>
<keyword evidence="4" id="KW-0175">Coiled coil</keyword>
<dbReference type="InterPro" id="IPR001452">
    <property type="entry name" value="SH3_domain"/>
</dbReference>
<organism evidence="9 10">
    <name type="scientific">Mandrillus leucophaeus</name>
    <name type="common">Drill</name>
    <name type="synonym">Papio leucophaeus</name>
    <dbReference type="NCBI Taxonomy" id="9568"/>
    <lineage>
        <taxon>Eukaryota</taxon>
        <taxon>Metazoa</taxon>
        <taxon>Chordata</taxon>
        <taxon>Craniata</taxon>
        <taxon>Vertebrata</taxon>
        <taxon>Euteleostomi</taxon>
        <taxon>Mammalia</taxon>
        <taxon>Eutheria</taxon>
        <taxon>Euarchontoglires</taxon>
        <taxon>Primates</taxon>
        <taxon>Haplorrhini</taxon>
        <taxon>Catarrhini</taxon>
        <taxon>Cercopithecidae</taxon>
        <taxon>Cercopithecinae</taxon>
        <taxon>Mandrillus</taxon>
    </lineage>
</organism>
<dbReference type="SMART" id="SM00072">
    <property type="entry name" value="GuKc"/>
    <property type="match status" value="1"/>
</dbReference>
<dbReference type="CDD" id="cd00071">
    <property type="entry name" value="GMPK"/>
    <property type="match status" value="1"/>
</dbReference>
<dbReference type="Gene3D" id="2.30.42.10">
    <property type="match status" value="1"/>
</dbReference>
<dbReference type="SUPFAM" id="SSF50156">
    <property type="entry name" value="PDZ domain-like"/>
    <property type="match status" value="1"/>
</dbReference>
<accession>A0A2K5XJ71</accession>
<dbReference type="InterPro" id="IPR050716">
    <property type="entry name" value="MAGUK"/>
</dbReference>
<dbReference type="PROSITE" id="PS51022">
    <property type="entry name" value="L27"/>
    <property type="match status" value="1"/>
</dbReference>
<keyword evidence="10" id="KW-1185">Reference proteome</keyword>
<dbReference type="GO" id="GO:0005912">
    <property type="term" value="C:adherens junction"/>
    <property type="evidence" value="ECO:0007669"/>
    <property type="project" value="UniProtKB-ARBA"/>
</dbReference>
<evidence type="ECO:0000256" key="3">
    <source>
        <dbReference type="PROSITE-ProRule" id="PRU00192"/>
    </source>
</evidence>
<dbReference type="SMART" id="SM00569">
    <property type="entry name" value="L27"/>
    <property type="match status" value="1"/>
</dbReference>
<dbReference type="SUPFAM" id="SSF52540">
    <property type="entry name" value="P-loop containing nucleoside triphosphate hydrolases"/>
    <property type="match status" value="1"/>
</dbReference>
<dbReference type="PROSITE" id="PS50002">
    <property type="entry name" value="SH3"/>
    <property type="match status" value="1"/>
</dbReference>